<evidence type="ECO:0000313" key="3">
    <source>
        <dbReference type="WBParaSite" id="PSU_v2.g20182.t1"/>
    </source>
</evidence>
<proteinExistence type="predicted"/>
<dbReference type="WBParaSite" id="PSU_v2.g20182.t1">
    <property type="protein sequence ID" value="PSU_v2.g20182.t1"/>
    <property type="gene ID" value="PSU_v2.g20182"/>
</dbReference>
<dbReference type="Gene3D" id="3.60.110.10">
    <property type="entry name" value="Carbon-nitrogen hydrolase"/>
    <property type="match status" value="1"/>
</dbReference>
<feature type="domain" description="CN hydrolase" evidence="1">
    <location>
        <begin position="1"/>
        <end position="48"/>
    </location>
</feature>
<accession>A0A914YIL4</accession>
<dbReference type="Proteomes" id="UP000887577">
    <property type="component" value="Unplaced"/>
</dbReference>
<sequence length="105" mass="11561">MRALETGRPMLRATNTGMTAAIDPYGRVRAVLPPLTPVATGVVQQIQLLVTGHTFCHYPQAQLLRHDNHGLSQHQILAAQGQIADIALINLEHIDGNRFRCDSEE</sequence>
<dbReference type="PROSITE" id="PS50263">
    <property type="entry name" value="CN_HYDROLASE"/>
    <property type="match status" value="1"/>
</dbReference>
<organism evidence="2 3">
    <name type="scientific">Panagrolaimus superbus</name>
    <dbReference type="NCBI Taxonomy" id="310955"/>
    <lineage>
        <taxon>Eukaryota</taxon>
        <taxon>Metazoa</taxon>
        <taxon>Ecdysozoa</taxon>
        <taxon>Nematoda</taxon>
        <taxon>Chromadorea</taxon>
        <taxon>Rhabditida</taxon>
        <taxon>Tylenchina</taxon>
        <taxon>Panagrolaimomorpha</taxon>
        <taxon>Panagrolaimoidea</taxon>
        <taxon>Panagrolaimidae</taxon>
        <taxon>Panagrolaimus</taxon>
    </lineage>
</organism>
<protein>
    <submittedName>
        <fullName evidence="3">CN hydrolase domain-containing protein</fullName>
    </submittedName>
</protein>
<dbReference type="InterPro" id="IPR003010">
    <property type="entry name" value="C-N_Hydrolase"/>
</dbReference>
<evidence type="ECO:0000259" key="1">
    <source>
        <dbReference type="PROSITE" id="PS50263"/>
    </source>
</evidence>
<dbReference type="SUPFAM" id="SSF56317">
    <property type="entry name" value="Carbon-nitrogen hydrolase"/>
    <property type="match status" value="1"/>
</dbReference>
<reference evidence="3" key="1">
    <citation type="submission" date="2022-11" db="UniProtKB">
        <authorList>
            <consortium name="WormBaseParasite"/>
        </authorList>
    </citation>
    <scope>IDENTIFICATION</scope>
</reference>
<dbReference type="AlphaFoldDB" id="A0A914YIL4"/>
<dbReference type="InterPro" id="IPR036526">
    <property type="entry name" value="C-N_Hydrolase_sf"/>
</dbReference>
<evidence type="ECO:0000313" key="2">
    <source>
        <dbReference type="Proteomes" id="UP000887577"/>
    </source>
</evidence>
<keyword evidence="2" id="KW-1185">Reference proteome</keyword>
<name>A0A914YIL4_9BILA</name>